<dbReference type="EMBL" id="CAJNOK010004409">
    <property type="protein sequence ID" value="CAF0936822.1"/>
    <property type="molecule type" value="Genomic_DNA"/>
</dbReference>
<dbReference type="GO" id="GO:0006508">
    <property type="term" value="P:proteolysis"/>
    <property type="evidence" value="ECO:0007669"/>
    <property type="project" value="InterPro"/>
</dbReference>
<evidence type="ECO:0000313" key="5">
    <source>
        <dbReference type="Proteomes" id="UP000682733"/>
    </source>
</evidence>
<comment type="caution">
    <text evidence="4">The sequence shown here is derived from an EMBL/GenBank/DDBJ whole genome shotgun (WGS) entry which is preliminary data.</text>
</comment>
<feature type="domain" description="Peptidase S1" evidence="2">
    <location>
        <begin position="47"/>
        <end position="143"/>
    </location>
</feature>
<gene>
    <name evidence="3" type="ORF">OVA965_LOCUS11425</name>
    <name evidence="4" type="ORF">TMI583_LOCUS11426</name>
</gene>
<evidence type="ECO:0000313" key="3">
    <source>
        <dbReference type="EMBL" id="CAF0936822.1"/>
    </source>
</evidence>
<sequence length="198" mass="21822">MASAIPRHPHRYKQNITHNARISAKILAIAKNYPASVGRILWGGPTQYFDCTGTVIATENRNVVCTAAHCCYDSIKNTFYDKQNWIFAPQYKNGNSPYGKWTASKMYIGQAWVTNKGYYDADICLVVLSQLNNKRIADVVGAQGVGIDYPRGSVLISFGYPYDAGKGEEMSFCKGTAKAAKAYVGFLGQMVACTMDED</sequence>
<dbReference type="Gene3D" id="2.40.10.10">
    <property type="entry name" value="Trypsin-like serine proteases"/>
    <property type="match status" value="1"/>
</dbReference>
<dbReference type="SUPFAM" id="SSF50494">
    <property type="entry name" value="Trypsin-like serine proteases"/>
    <property type="match status" value="1"/>
</dbReference>
<evidence type="ECO:0000313" key="4">
    <source>
        <dbReference type="EMBL" id="CAF3712377.1"/>
    </source>
</evidence>
<dbReference type="PANTHER" id="PTHR15462:SF8">
    <property type="entry name" value="SERINE PROTEASE"/>
    <property type="match status" value="1"/>
</dbReference>
<accession>A0A8S2I5X8</accession>
<keyword evidence="1" id="KW-0732">Signal</keyword>
<dbReference type="Proteomes" id="UP000682733">
    <property type="component" value="Unassembled WGS sequence"/>
</dbReference>
<evidence type="ECO:0000259" key="2">
    <source>
        <dbReference type="Pfam" id="PF00089"/>
    </source>
</evidence>
<dbReference type="EMBL" id="CAJOBA010004413">
    <property type="protein sequence ID" value="CAF3712377.1"/>
    <property type="molecule type" value="Genomic_DNA"/>
</dbReference>
<dbReference type="Pfam" id="PF00089">
    <property type="entry name" value="Trypsin"/>
    <property type="match status" value="1"/>
</dbReference>
<dbReference type="Proteomes" id="UP000677228">
    <property type="component" value="Unassembled WGS sequence"/>
</dbReference>
<dbReference type="InterPro" id="IPR009003">
    <property type="entry name" value="Peptidase_S1_PA"/>
</dbReference>
<evidence type="ECO:0000256" key="1">
    <source>
        <dbReference type="ARBA" id="ARBA00022729"/>
    </source>
</evidence>
<name>A0A8S2I5X8_9BILA</name>
<reference evidence="4" key="1">
    <citation type="submission" date="2021-02" db="EMBL/GenBank/DDBJ databases">
        <authorList>
            <person name="Nowell W R."/>
        </authorList>
    </citation>
    <scope>NUCLEOTIDE SEQUENCE</scope>
</reference>
<proteinExistence type="predicted"/>
<dbReference type="InterPro" id="IPR050966">
    <property type="entry name" value="Glutamyl_endopeptidase"/>
</dbReference>
<dbReference type="InterPro" id="IPR001254">
    <property type="entry name" value="Trypsin_dom"/>
</dbReference>
<protein>
    <recommendedName>
        <fullName evidence="2">Peptidase S1 domain-containing protein</fullName>
    </recommendedName>
</protein>
<dbReference type="AlphaFoldDB" id="A0A8S2I5X8"/>
<dbReference type="PANTHER" id="PTHR15462">
    <property type="entry name" value="SERINE PROTEASE"/>
    <property type="match status" value="1"/>
</dbReference>
<dbReference type="InterPro" id="IPR043504">
    <property type="entry name" value="Peptidase_S1_PA_chymotrypsin"/>
</dbReference>
<organism evidence="4 5">
    <name type="scientific">Didymodactylos carnosus</name>
    <dbReference type="NCBI Taxonomy" id="1234261"/>
    <lineage>
        <taxon>Eukaryota</taxon>
        <taxon>Metazoa</taxon>
        <taxon>Spiralia</taxon>
        <taxon>Gnathifera</taxon>
        <taxon>Rotifera</taxon>
        <taxon>Eurotatoria</taxon>
        <taxon>Bdelloidea</taxon>
        <taxon>Philodinida</taxon>
        <taxon>Philodinidae</taxon>
        <taxon>Didymodactylos</taxon>
    </lineage>
</organism>
<dbReference type="GO" id="GO:0004252">
    <property type="term" value="F:serine-type endopeptidase activity"/>
    <property type="evidence" value="ECO:0007669"/>
    <property type="project" value="InterPro"/>
</dbReference>